<organism evidence="2 3">
    <name type="scientific">Araneus ventricosus</name>
    <name type="common">Orbweaver spider</name>
    <name type="synonym">Epeira ventricosa</name>
    <dbReference type="NCBI Taxonomy" id="182803"/>
    <lineage>
        <taxon>Eukaryota</taxon>
        <taxon>Metazoa</taxon>
        <taxon>Ecdysozoa</taxon>
        <taxon>Arthropoda</taxon>
        <taxon>Chelicerata</taxon>
        <taxon>Arachnida</taxon>
        <taxon>Araneae</taxon>
        <taxon>Araneomorphae</taxon>
        <taxon>Entelegynae</taxon>
        <taxon>Araneoidea</taxon>
        <taxon>Araneidae</taxon>
        <taxon>Araneus</taxon>
    </lineage>
</organism>
<keyword evidence="3" id="KW-1185">Reference proteome</keyword>
<protein>
    <submittedName>
        <fullName evidence="2">Uncharacterized protein</fullName>
    </submittedName>
</protein>
<dbReference type="Proteomes" id="UP000499080">
    <property type="component" value="Unassembled WGS sequence"/>
</dbReference>
<gene>
    <name evidence="2" type="ORF">AVEN_114028_1</name>
    <name evidence="1" type="ORF">AVEN_191928_1</name>
</gene>
<dbReference type="EMBL" id="BGPR01064652">
    <property type="protein sequence ID" value="GBO39586.1"/>
    <property type="molecule type" value="Genomic_DNA"/>
</dbReference>
<accession>A0A4Y2WQ20</accession>
<proteinExistence type="predicted"/>
<name>A0A4Y2WQ20_ARAVE</name>
<reference evidence="2 3" key="1">
    <citation type="journal article" date="2019" name="Sci. Rep.">
        <title>Orb-weaving spider Araneus ventricosus genome elucidates the spidroin gene catalogue.</title>
        <authorList>
            <person name="Kono N."/>
            <person name="Nakamura H."/>
            <person name="Ohtoshi R."/>
            <person name="Moran D.A.P."/>
            <person name="Shinohara A."/>
            <person name="Yoshida Y."/>
            <person name="Fujiwara M."/>
            <person name="Mori M."/>
            <person name="Tomita M."/>
            <person name="Arakawa K."/>
        </authorList>
    </citation>
    <scope>NUCLEOTIDE SEQUENCE [LARGE SCALE GENOMIC DNA]</scope>
</reference>
<evidence type="ECO:0000313" key="1">
    <source>
        <dbReference type="EMBL" id="GBO39586.1"/>
    </source>
</evidence>
<dbReference type="AlphaFoldDB" id="A0A4Y2WQ20"/>
<dbReference type="EMBL" id="BGPR01064658">
    <property type="protein sequence ID" value="GBO39593.1"/>
    <property type="molecule type" value="Genomic_DNA"/>
</dbReference>
<evidence type="ECO:0000313" key="3">
    <source>
        <dbReference type="Proteomes" id="UP000499080"/>
    </source>
</evidence>
<comment type="caution">
    <text evidence="2">The sequence shown here is derived from an EMBL/GenBank/DDBJ whole genome shotgun (WGS) entry which is preliminary data.</text>
</comment>
<evidence type="ECO:0000313" key="2">
    <source>
        <dbReference type="EMBL" id="GBO39593.1"/>
    </source>
</evidence>
<sequence length="128" mass="14079">MVEYSPRFPSSCLTGHVLQTFSLSGIVLKLKITAYDSSPCDRSFRSADRFLLGSTGTIEEKCKGCAHLIAFVSLLTPLSKFSSGPLKRGRSHSEFQLQLPTNYALLDSILSILPRKFVAIGGIKKLRD</sequence>